<comment type="caution">
    <text evidence="1">The sequence shown here is derived from an EMBL/GenBank/DDBJ whole genome shotgun (WGS) entry which is preliminary data.</text>
</comment>
<evidence type="ECO:0000313" key="1">
    <source>
        <dbReference type="EMBL" id="MCM2535279.1"/>
    </source>
</evidence>
<protein>
    <recommendedName>
        <fullName evidence="3">Replication initiator A N-terminal domain-containing protein</fullName>
    </recommendedName>
</protein>
<dbReference type="InterPro" id="IPR036388">
    <property type="entry name" value="WH-like_DNA-bd_sf"/>
</dbReference>
<keyword evidence="2" id="KW-1185">Reference proteome</keyword>
<gene>
    <name evidence="1" type="ORF">NDK43_26640</name>
</gene>
<evidence type="ECO:0008006" key="3">
    <source>
        <dbReference type="Google" id="ProtNLM"/>
    </source>
</evidence>
<dbReference type="EMBL" id="JAMQCR010000002">
    <property type="protein sequence ID" value="MCM2535279.1"/>
    <property type="molecule type" value="Genomic_DNA"/>
</dbReference>
<name>A0ABT0WGU6_9BACI</name>
<sequence length="110" mass="13453">MLDDFYKTFKHFNYRSNHSEVYKGLHELLEDGIIKRSRIIKEGSKRKELKVYEIANKDEARRYKKQVKEDLDRSMAFKIRQLEIIMHKPIGYILDLEWVNSQRSQLRLFF</sequence>
<dbReference type="Proteomes" id="UP001523262">
    <property type="component" value="Unassembled WGS sequence"/>
</dbReference>
<dbReference type="Pfam" id="PF02334">
    <property type="entry name" value="RTP"/>
    <property type="match status" value="1"/>
</dbReference>
<accession>A0ABT0WGU6</accession>
<organism evidence="1 2">
    <name type="scientific">Neobacillus pocheonensis</name>
    <dbReference type="NCBI Taxonomy" id="363869"/>
    <lineage>
        <taxon>Bacteria</taxon>
        <taxon>Bacillati</taxon>
        <taxon>Bacillota</taxon>
        <taxon>Bacilli</taxon>
        <taxon>Bacillales</taxon>
        <taxon>Bacillaceae</taxon>
        <taxon>Neobacillus</taxon>
    </lineage>
</organism>
<dbReference type="SUPFAM" id="SSF46785">
    <property type="entry name" value="Winged helix' DNA-binding domain"/>
    <property type="match status" value="1"/>
</dbReference>
<dbReference type="InterPro" id="IPR036390">
    <property type="entry name" value="WH_DNA-bd_sf"/>
</dbReference>
<proteinExistence type="predicted"/>
<reference evidence="1 2" key="1">
    <citation type="submission" date="2022-06" db="EMBL/GenBank/DDBJ databases">
        <authorList>
            <person name="Jeon C.O."/>
        </authorList>
    </citation>
    <scope>NUCLEOTIDE SEQUENCE [LARGE SCALE GENOMIC DNA]</scope>
    <source>
        <strain evidence="1 2">KCTC 13943</strain>
    </source>
</reference>
<dbReference type="Gene3D" id="1.10.10.10">
    <property type="entry name" value="Winged helix-like DNA-binding domain superfamily/Winged helix DNA-binding domain"/>
    <property type="match status" value="1"/>
</dbReference>
<evidence type="ECO:0000313" key="2">
    <source>
        <dbReference type="Proteomes" id="UP001523262"/>
    </source>
</evidence>
<dbReference type="InterPro" id="IPR003432">
    <property type="entry name" value="RTP"/>
</dbReference>